<evidence type="ECO:0000313" key="2">
    <source>
        <dbReference type="RefSeq" id="XP_040951154.1"/>
    </source>
</evidence>
<dbReference type="PANTHER" id="PTHR11439:SF486">
    <property type="entry name" value="RLK (RECEPTOR-LIKE KINASE) PROTEIN, PUTATIVE-RELATED"/>
    <property type="match status" value="1"/>
</dbReference>
<accession>A0ABM3A8I5</accession>
<reference evidence="1" key="1">
    <citation type="journal article" date="2020" name="Nat. Genet.">
        <title>Genomic diversifications of five Gossypium allopolyploid species and their impact on cotton improvement.</title>
        <authorList>
            <person name="Chen Z.J."/>
            <person name="Sreedasyam A."/>
            <person name="Ando A."/>
            <person name="Song Q."/>
            <person name="De Santiago L.M."/>
            <person name="Hulse-Kemp A.M."/>
            <person name="Ding M."/>
            <person name="Ye W."/>
            <person name="Kirkbride R.C."/>
            <person name="Jenkins J."/>
            <person name="Plott C."/>
            <person name="Lovell J."/>
            <person name="Lin Y.M."/>
            <person name="Vaughn R."/>
            <person name="Liu B."/>
            <person name="Simpson S."/>
            <person name="Scheffler B.E."/>
            <person name="Wen L."/>
            <person name="Saski C.A."/>
            <person name="Grover C.E."/>
            <person name="Hu G."/>
            <person name="Conover J.L."/>
            <person name="Carlson J.W."/>
            <person name="Shu S."/>
            <person name="Boston L.B."/>
            <person name="Williams M."/>
            <person name="Peterson D.G."/>
            <person name="McGee K."/>
            <person name="Jones D.C."/>
            <person name="Wendel J.F."/>
            <person name="Stelly D.M."/>
            <person name="Grimwood J."/>
            <person name="Schmutz J."/>
        </authorList>
    </citation>
    <scope>NUCLEOTIDE SEQUENCE [LARGE SCALE GENOMIC DNA]</scope>
    <source>
        <strain evidence="1">cv. TM-1</strain>
    </source>
</reference>
<sequence>MKAFGLPTAVYGGAYGAWEGDEDFLGPEIPYLNAIGALMYLASHTRPDISFAVNLLARFGYCPTRRHWNGVKHIFRYLQGTRDIGLFFLNLPKTDLVGFVDAGYQSDPYNARSQTGYVFIYGGTAISWHSMKQTILATSSNHAEILAIHEASRECVWLRSVIHHI</sequence>
<dbReference type="CDD" id="cd09272">
    <property type="entry name" value="RNase_HI_RT_Ty1"/>
    <property type="match status" value="1"/>
</dbReference>
<proteinExistence type="predicted"/>
<evidence type="ECO:0000313" key="1">
    <source>
        <dbReference type="Proteomes" id="UP000818029"/>
    </source>
</evidence>
<organism evidence="1 2">
    <name type="scientific">Gossypium hirsutum</name>
    <name type="common">Upland cotton</name>
    <name type="synonym">Gossypium mexicanum</name>
    <dbReference type="NCBI Taxonomy" id="3635"/>
    <lineage>
        <taxon>Eukaryota</taxon>
        <taxon>Viridiplantae</taxon>
        <taxon>Streptophyta</taxon>
        <taxon>Embryophyta</taxon>
        <taxon>Tracheophyta</taxon>
        <taxon>Spermatophyta</taxon>
        <taxon>Magnoliopsida</taxon>
        <taxon>eudicotyledons</taxon>
        <taxon>Gunneridae</taxon>
        <taxon>Pentapetalae</taxon>
        <taxon>rosids</taxon>
        <taxon>malvids</taxon>
        <taxon>Malvales</taxon>
        <taxon>Malvaceae</taxon>
        <taxon>Malvoideae</taxon>
        <taxon>Gossypium</taxon>
    </lineage>
</organism>
<dbReference type="GeneID" id="121218274"/>
<dbReference type="PANTHER" id="PTHR11439">
    <property type="entry name" value="GAG-POL-RELATED RETROTRANSPOSON"/>
    <property type="match status" value="1"/>
</dbReference>
<reference evidence="2" key="2">
    <citation type="submission" date="2025-08" db="UniProtKB">
        <authorList>
            <consortium name="RefSeq"/>
        </authorList>
    </citation>
    <scope>IDENTIFICATION</scope>
</reference>
<dbReference type="Proteomes" id="UP000818029">
    <property type="component" value="Chromosome A03"/>
</dbReference>
<dbReference type="RefSeq" id="XP_040951154.1">
    <property type="nucleotide sequence ID" value="XM_041095220.1"/>
</dbReference>
<protein>
    <submittedName>
        <fullName evidence="2">Secreted RxLR effector protein 161-like</fullName>
    </submittedName>
</protein>
<name>A0ABM3A8I5_GOSHI</name>
<keyword evidence="1" id="KW-1185">Reference proteome</keyword>
<gene>
    <name evidence="2" type="primary">LOC121218274</name>
</gene>